<sequence>MSDDPFTRTPVLPKADHIRWMARNPSMTAAKTAVSSIPTNRSSGASGGRCWERSKHPAPIVASWRAGHDGAGSAGFGKHPDAQGASQGLTEEYMKEQAMPNSIFGYPSPSRQTPKQPDEALLYRVHTAQAKLGVSRSTIYRLVNEGELVLIKIGKRSSGITAASVHALIERNKALVN</sequence>
<dbReference type="RefSeq" id="WP_266140643.1">
    <property type="nucleotide sequence ID" value="NZ_JAPKNB010000002.1"/>
</dbReference>
<protein>
    <submittedName>
        <fullName evidence="3">Helix-turn-helix domain-containing protein</fullName>
    </submittedName>
</protein>
<evidence type="ECO:0000256" key="1">
    <source>
        <dbReference type="SAM" id="MobiDB-lite"/>
    </source>
</evidence>
<comment type="caution">
    <text evidence="3">The sequence shown here is derived from an EMBL/GenBank/DDBJ whole genome shotgun (WGS) entry which is preliminary data.</text>
</comment>
<dbReference type="Pfam" id="PF12728">
    <property type="entry name" value="HTH_17"/>
    <property type="match status" value="1"/>
</dbReference>
<evidence type="ECO:0000313" key="3">
    <source>
        <dbReference type="EMBL" id="MCX5564267.1"/>
    </source>
</evidence>
<organism evidence="3 4">
    <name type="scientific">Alcaligenes phenolicus</name>
    <dbReference type="NCBI Taxonomy" id="232846"/>
    <lineage>
        <taxon>Bacteria</taxon>
        <taxon>Pseudomonadati</taxon>
        <taxon>Pseudomonadota</taxon>
        <taxon>Betaproteobacteria</taxon>
        <taxon>Burkholderiales</taxon>
        <taxon>Alcaligenaceae</taxon>
        <taxon>Alcaligenes</taxon>
    </lineage>
</organism>
<dbReference type="AlphaFoldDB" id="A0AAW5VSH1"/>
<proteinExistence type="predicted"/>
<gene>
    <name evidence="3" type="ORF">OSH02_02755</name>
</gene>
<dbReference type="Proteomes" id="UP001208074">
    <property type="component" value="Unassembled WGS sequence"/>
</dbReference>
<dbReference type="EMBL" id="JAPKNB010000002">
    <property type="protein sequence ID" value="MCX5564267.1"/>
    <property type="molecule type" value="Genomic_DNA"/>
</dbReference>
<dbReference type="InterPro" id="IPR041657">
    <property type="entry name" value="HTH_17"/>
</dbReference>
<accession>A0AAW5VSH1</accession>
<feature type="compositionally biased region" description="Polar residues" evidence="1">
    <location>
        <begin position="32"/>
        <end position="44"/>
    </location>
</feature>
<evidence type="ECO:0000313" key="4">
    <source>
        <dbReference type="Proteomes" id="UP001208074"/>
    </source>
</evidence>
<evidence type="ECO:0000259" key="2">
    <source>
        <dbReference type="Pfam" id="PF12728"/>
    </source>
</evidence>
<name>A0AAW5VSH1_9BURK</name>
<reference evidence="3" key="1">
    <citation type="submission" date="2022-11" db="EMBL/GenBank/DDBJ databases">
        <title>Biodiversity and phylogenetic relationships of bacteria.</title>
        <authorList>
            <person name="Machado R.A.R."/>
            <person name="Bhat A."/>
            <person name="Loulou A."/>
            <person name="Kallel S."/>
        </authorList>
    </citation>
    <scope>NUCLEOTIDE SEQUENCE</scope>
    <source>
        <strain evidence="3">DSM 16503</strain>
    </source>
</reference>
<feature type="domain" description="Helix-turn-helix" evidence="2">
    <location>
        <begin position="123"/>
        <end position="172"/>
    </location>
</feature>
<feature type="region of interest" description="Disordered" evidence="1">
    <location>
        <begin position="32"/>
        <end position="52"/>
    </location>
</feature>